<feature type="binding site" evidence="4">
    <location>
        <position position="276"/>
    </location>
    <ligand>
        <name>AMP</name>
        <dbReference type="ChEBI" id="CHEBI:456215"/>
    </ligand>
</feature>
<dbReference type="RefSeq" id="XP_013353021.1">
    <property type="nucleotide sequence ID" value="XM_013497567.1"/>
</dbReference>
<dbReference type="VEuPathDB" id="ToxoDB:EMH_0058290"/>
<dbReference type="InterPro" id="IPR023174">
    <property type="entry name" value="PDEase_CS"/>
</dbReference>
<feature type="binding site" evidence="5">
    <location>
        <position position="164"/>
    </location>
    <ligand>
        <name>Zn(2+)</name>
        <dbReference type="ChEBI" id="CHEBI:29105"/>
        <label>1</label>
    </ligand>
</feature>
<reference evidence="8" key="1">
    <citation type="submission" date="2013-10" db="EMBL/GenBank/DDBJ databases">
        <title>Genomic analysis of the causative agents of coccidiosis in chickens.</title>
        <authorList>
            <person name="Reid A.J."/>
            <person name="Blake D."/>
            <person name="Billington K."/>
            <person name="Browne H."/>
            <person name="Dunn M."/>
            <person name="Hung S."/>
            <person name="Kawahara F."/>
            <person name="Miranda-Saavedra D."/>
            <person name="Mourier T."/>
            <person name="Nagra H."/>
            <person name="Otto T.D."/>
            <person name="Rawlings N."/>
            <person name="Sanchez A."/>
            <person name="Sanders M."/>
            <person name="Subramaniam C."/>
            <person name="Tay Y."/>
            <person name="Dear P."/>
            <person name="Doerig C."/>
            <person name="Gruber A."/>
            <person name="Parkinson J."/>
            <person name="Shirley M."/>
            <person name="Wan K.L."/>
            <person name="Berriman M."/>
            <person name="Tomley F."/>
            <person name="Pain A."/>
        </authorList>
    </citation>
    <scope>NUCLEOTIDE SEQUENCE [LARGE SCALE GENOMIC DNA]</scope>
    <source>
        <strain evidence="8">Houghton</strain>
    </source>
</reference>
<evidence type="ECO:0000256" key="1">
    <source>
        <dbReference type="ARBA" id="ARBA00022723"/>
    </source>
</evidence>
<dbReference type="Gene3D" id="1.10.1300.10">
    <property type="entry name" value="3'5'-cyclic nucleotide phosphodiesterase, catalytic domain"/>
    <property type="match status" value="1"/>
</dbReference>
<dbReference type="AlphaFoldDB" id="U6JYG7"/>
<feature type="binding site" evidence="4">
    <location>
        <position position="328"/>
    </location>
    <ligand>
        <name>AMP</name>
        <dbReference type="ChEBI" id="CHEBI:456215"/>
    </ligand>
</feature>
<keyword evidence="9" id="KW-1185">Reference proteome</keyword>
<keyword evidence="1 5" id="KW-0479">Metal-binding</keyword>
<feature type="binding site" evidence="4">
    <location>
        <begin position="123"/>
        <end position="127"/>
    </location>
    <ligand>
        <name>AMP</name>
        <dbReference type="ChEBI" id="CHEBI:456215"/>
    </ligand>
</feature>
<sequence length="452" mass="51537">MWSLFVVLQLLDAAERNMNLIGKQWSFSVLELEQEVNDASRQFIPRELTLALMLLDAAERNMNLIGKQWSFSVLELEQEVNDALFVVGAALLGPVVTDWGCCNNELCQFLRTLQCQYQPNPYHNQLHAAMVGHAAVSLANMLGIWQIMEPLEQAALAVAALAHDVGHPGRTNQFFVACFDPLAIIYNDISPLENFHSCLCFRILERRNCNIFFLLSVGGFRFVRSKIIECILSTDMKQHFEDISKFRMRRQSEEFSFRNSAEDRWATLRMCVKLGDLCHTALPWSDHFVMSCAITEEFYQQGDEELRRGMSVSPLCSRAAQMDIAKSQESFLSFVARPLVAELVELDGHKQMAYVSCVLSTLDDNMERWKALAADGTSVSLPATNKQTQQPLVEAGNYDRQWQYFMDGQTKFELEAKDRENNASLHWTDLIEALASNYRFPSGSSSRSFWRC</sequence>
<comment type="similarity">
    <text evidence="6">Belongs to the cyclic nucleotide phosphodiesterase family.</text>
</comment>
<dbReference type="InterPro" id="IPR036971">
    <property type="entry name" value="PDEase_catalytic_dom_sf"/>
</dbReference>
<feature type="binding site" evidence="5">
    <location>
        <position position="127"/>
    </location>
    <ligand>
        <name>Zn(2+)</name>
        <dbReference type="ChEBI" id="CHEBI:29105"/>
        <label>1</label>
    </ligand>
</feature>
<feature type="binding site" evidence="4">
    <location>
        <position position="164"/>
    </location>
    <ligand>
        <name>AMP</name>
        <dbReference type="ChEBI" id="CHEBI:456215"/>
    </ligand>
</feature>
<evidence type="ECO:0000256" key="6">
    <source>
        <dbReference type="RuleBase" id="RU363067"/>
    </source>
</evidence>
<dbReference type="GeneID" id="25380455"/>
<dbReference type="InterPro" id="IPR023088">
    <property type="entry name" value="PDEase"/>
</dbReference>
<feature type="binding site" evidence="5">
    <location>
        <position position="276"/>
    </location>
    <ligand>
        <name>Zn(2+)</name>
        <dbReference type="ChEBI" id="CHEBI:29105"/>
        <label>1</label>
    </ligand>
</feature>
<proteinExistence type="inferred from homology"/>
<dbReference type="InterPro" id="IPR003607">
    <property type="entry name" value="HD/PDEase_dom"/>
</dbReference>
<evidence type="ECO:0000313" key="9">
    <source>
        <dbReference type="Proteomes" id="UP000030744"/>
    </source>
</evidence>
<dbReference type="GO" id="GO:0007165">
    <property type="term" value="P:signal transduction"/>
    <property type="evidence" value="ECO:0007669"/>
    <property type="project" value="InterPro"/>
</dbReference>
<dbReference type="SUPFAM" id="SSF109604">
    <property type="entry name" value="HD-domain/PDEase-like"/>
    <property type="match status" value="1"/>
</dbReference>
<dbReference type="GO" id="GO:0004114">
    <property type="term" value="F:3',5'-cyclic-nucleotide phosphodiesterase activity"/>
    <property type="evidence" value="ECO:0007669"/>
    <property type="project" value="InterPro"/>
</dbReference>
<organism evidence="8 9">
    <name type="scientific">Eimeria mitis</name>
    <dbReference type="NCBI Taxonomy" id="44415"/>
    <lineage>
        <taxon>Eukaryota</taxon>
        <taxon>Sar</taxon>
        <taxon>Alveolata</taxon>
        <taxon>Apicomplexa</taxon>
        <taxon>Conoidasida</taxon>
        <taxon>Coccidia</taxon>
        <taxon>Eucoccidiorida</taxon>
        <taxon>Eimeriorina</taxon>
        <taxon>Eimeriidae</taxon>
        <taxon>Eimeria</taxon>
    </lineage>
</organism>
<evidence type="ECO:0000256" key="3">
    <source>
        <dbReference type="PIRSR" id="PIRSR623088-1"/>
    </source>
</evidence>
<keyword evidence="2 6" id="KW-0378">Hydrolase</keyword>
<evidence type="ECO:0000256" key="2">
    <source>
        <dbReference type="ARBA" id="ARBA00022801"/>
    </source>
</evidence>
<dbReference type="Proteomes" id="UP000030744">
    <property type="component" value="Unassembled WGS sequence"/>
</dbReference>
<evidence type="ECO:0000313" key="8">
    <source>
        <dbReference type="EMBL" id="CDJ30454.1"/>
    </source>
</evidence>
<dbReference type="PROSITE" id="PS51845">
    <property type="entry name" value="PDEASE_I_2"/>
    <property type="match status" value="1"/>
</dbReference>
<dbReference type="OrthoDB" id="546632at2759"/>
<comment type="cofactor">
    <cofactor evidence="6">
        <name>a divalent metal cation</name>
        <dbReference type="ChEBI" id="CHEBI:60240"/>
    </cofactor>
    <text evidence="6">Binds 2 divalent metal cations per subunit. Site 1 may preferentially bind zinc ions, while site 2 has a preference for magnesium and/or manganese ions.</text>
</comment>
<dbReference type="PRINTS" id="PR00387">
    <property type="entry name" value="PDIESTERASE1"/>
</dbReference>
<feature type="binding site" evidence="5">
    <location>
        <position position="163"/>
    </location>
    <ligand>
        <name>Zn(2+)</name>
        <dbReference type="ChEBI" id="CHEBI:29105"/>
        <label>1</label>
    </ligand>
</feature>
<reference evidence="8" key="2">
    <citation type="submission" date="2013-10" db="EMBL/GenBank/DDBJ databases">
        <authorList>
            <person name="Aslett M."/>
        </authorList>
    </citation>
    <scope>NUCLEOTIDE SEQUENCE [LARGE SCALE GENOMIC DNA]</scope>
    <source>
        <strain evidence="8">Houghton</strain>
    </source>
</reference>
<evidence type="ECO:0000256" key="4">
    <source>
        <dbReference type="PIRSR" id="PIRSR623088-2"/>
    </source>
</evidence>
<dbReference type="EC" id="3.1.4.-" evidence="6"/>
<name>U6JYG7_9EIME</name>
<dbReference type="Pfam" id="PF00233">
    <property type="entry name" value="PDEase_I"/>
    <property type="match status" value="1"/>
</dbReference>
<dbReference type="GO" id="GO:0046872">
    <property type="term" value="F:metal ion binding"/>
    <property type="evidence" value="ECO:0007669"/>
    <property type="project" value="UniProtKB-KW"/>
</dbReference>
<feature type="binding site" evidence="5">
    <location>
        <position position="164"/>
    </location>
    <ligand>
        <name>Zn(2+)</name>
        <dbReference type="ChEBI" id="CHEBI:29105"/>
        <label>2</label>
    </ligand>
</feature>
<protein>
    <recommendedName>
        <fullName evidence="6">Phosphodiesterase</fullName>
        <ecNumber evidence="6">3.1.4.-</ecNumber>
    </recommendedName>
</protein>
<feature type="active site" description="Proton donor" evidence="3">
    <location>
        <position position="123"/>
    </location>
</feature>
<evidence type="ECO:0000259" key="7">
    <source>
        <dbReference type="PROSITE" id="PS51845"/>
    </source>
</evidence>
<accession>U6JYG7</accession>
<dbReference type="EMBL" id="HG682526">
    <property type="protein sequence ID" value="CDJ30454.1"/>
    <property type="molecule type" value="Genomic_DNA"/>
</dbReference>
<feature type="domain" description="PDEase" evidence="7">
    <location>
        <begin position="45"/>
        <end position="376"/>
    </location>
</feature>
<dbReference type="CDD" id="cd00077">
    <property type="entry name" value="HDc"/>
    <property type="match status" value="1"/>
</dbReference>
<dbReference type="PROSITE" id="PS00126">
    <property type="entry name" value="PDEASE_I_1"/>
    <property type="match status" value="1"/>
</dbReference>
<dbReference type="InterPro" id="IPR002073">
    <property type="entry name" value="PDEase_catalytic_dom"/>
</dbReference>
<dbReference type="SMART" id="SM00471">
    <property type="entry name" value="HDc"/>
    <property type="match status" value="1"/>
</dbReference>
<evidence type="ECO:0000256" key="5">
    <source>
        <dbReference type="PIRSR" id="PIRSR623088-3"/>
    </source>
</evidence>
<dbReference type="PANTHER" id="PTHR11347">
    <property type="entry name" value="CYCLIC NUCLEOTIDE PHOSPHODIESTERASE"/>
    <property type="match status" value="1"/>
</dbReference>
<gene>
    <name evidence="8" type="ORF">EMH_0058290</name>
</gene>